<dbReference type="InterPro" id="IPR009003">
    <property type="entry name" value="Peptidase_S1_PA"/>
</dbReference>
<evidence type="ECO:0000313" key="1">
    <source>
        <dbReference type="EMBL" id="KAI5059476.1"/>
    </source>
</evidence>
<dbReference type="SUPFAM" id="SSF50494">
    <property type="entry name" value="Trypsin-like serine proteases"/>
    <property type="match status" value="1"/>
</dbReference>
<evidence type="ECO:0000313" key="2">
    <source>
        <dbReference type="Proteomes" id="UP000886520"/>
    </source>
</evidence>
<evidence type="ECO:0008006" key="3">
    <source>
        <dbReference type="Google" id="ProtNLM"/>
    </source>
</evidence>
<comment type="caution">
    <text evidence="1">The sequence shown here is derived from an EMBL/GenBank/DDBJ whole genome shotgun (WGS) entry which is preliminary data.</text>
</comment>
<dbReference type="OrthoDB" id="10425742at2759"/>
<reference evidence="1" key="1">
    <citation type="submission" date="2021-01" db="EMBL/GenBank/DDBJ databases">
        <title>Adiantum capillus-veneris genome.</title>
        <authorList>
            <person name="Fang Y."/>
            <person name="Liao Q."/>
        </authorList>
    </citation>
    <scope>NUCLEOTIDE SEQUENCE</scope>
    <source>
        <strain evidence="1">H3</strain>
        <tissue evidence="1">Leaf</tissue>
    </source>
</reference>
<dbReference type="Pfam" id="PF13365">
    <property type="entry name" value="Trypsin_2"/>
    <property type="match status" value="1"/>
</dbReference>
<feature type="non-terminal residue" evidence="1">
    <location>
        <position position="283"/>
    </location>
</feature>
<organism evidence="1 2">
    <name type="scientific">Adiantum capillus-veneris</name>
    <name type="common">Maidenhair fern</name>
    <dbReference type="NCBI Taxonomy" id="13818"/>
    <lineage>
        <taxon>Eukaryota</taxon>
        <taxon>Viridiplantae</taxon>
        <taxon>Streptophyta</taxon>
        <taxon>Embryophyta</taxon>
        <taxon>Tracheophyta</taxon>
        <taxon>Polypodiopsida</taxon>
        <taxon>Polypodiidae</taxon>
        <taxon>Polypodiales</taxon>
        <taxon>Pteridineae</taxon>
        <taxon>Pteridaceae</taxon>
        <taxon>Vittarioideae</taxon>
        <taxon>Adiantum</taxon>
    </lineage>
</organism>
<accession>A0A9D4U3D5</accession>
<sequence>KNFSWRGFDNMEAEVEAESLQKQAQFLQLMSFLDDEEEPPKRKCKLEERVQISDLVENSLFLQRTRSAQLPPPLPCHSASLPSTSSDRTLLKRAKQFLFDKPYKMGRVYTLSGSSSGTGWISTPPCVVTCAHIVHEARSEQLYFQLPDDNTIVKLKVLWVRPEAECQVDYMRDVAFLELIAPISTLEVSGIDAGQLSWTSKCVTAGMLAPYSSLSPLESQKMLDSGFVESHSWSLATTNARADKGFSGGPILNKDMQIIGMIQGGHGELIKTVKIIPISVISD</sequence>
<protein>
    <recommendedName>
        <fullName evidence="3">Serine protease</fullName>
    </recommendedName>
</protein>
<gene>
    <name evidence="1" type="ORF">GOP47_0025795</name>
</gene>
<dbReference type="Proteomes" id="UP000886520">
    <property type="component" value="Chromosome 25"/>
</dbReference>
<dbReference type="InterPro" id="IPR043504">
    <property type="entry name" value="Peptidase_S1_PA_chymotrypsin"/>
</dbReference>
<proteinExistence type="predicted"/>
<feature type="non-terminal residue" evidence="1">
    <location>
        <position position="1"/>
    </location>
</feature>
<dbReference type="EMBL" id="JABFUD020000025">
    <property type="protein sequence ID" value="KAI5059476.1"/>
    <property type="molecule type" value="Genomic_DNA"/>
</dbReference>
<dbReference type="Gene3D" id="2.40.10.10">
    <property type="entry name" value="Trypsin-like serine proteases"/>
    <property type="match status" value="2"/>
</dbReference>
<name>A0A9D4U3D5_ADICA</name>
<keyword evidence="2" id="KW-1185">Reference proteome</keyword>
<dbReference type="AlphaFoldDB" id="A0A9D4U3D5"/>